<reference evidence="1 2" key="1">
    <citation type="journal article" date="2010" name="J. Bacteriol.">
        <title>Genome sequence of the dioxin-mineralizing bacterium Sphingomonas wittichii RW1.</title>
        <authorList>
            <person name="Miller T.R."/>
            <person name="Delcher A.L."/>
            <person name="Salzberg S.L."/>
            <person name="Saunders E."/>
            <person name="Detter J.C."/>
            <person name="Halden R.U."/>
        </authorList>
    </citation>
    <scope>NUCLEOTIDE SEQUENCE [LARGE SCALE GENOMIC DNA]</scope>
    <source>
        <strain evidence="2">DSM 6014 / CCUG 31198 / JCM 15750 / NBRC 105917 / EY 4224 / RW1</strain>
    </source>
</reference>
<organism evidence="1 2">
    <name type="scientific">Rhizorhabdus wittichii (strain DSM 6014 / CCUG 31198 / JCM 15750 / NBRC 105917 / EY 4224 / RW1)</name>
    <name type="common">Sphingomonas wittichii</name>
    <dbReference type="NCBI Taxonomy" id="392499"/>
    <lineage>
        <taxon>Bacteria</taxon>
        <taxon>Pseudomonadati</taxon>
        <taxon>Pseudomonadota</taxon>
        <taxon>Alphaproteobacteria</taxon>
        <taxon>Sphingomonadales</taxon>
        <taxon>Sphingomonadaceae</taxon>
        <taxon>Rhizorhabdus</taxon>
    </lineage>
</organism>
<protein>
    <submittedName>
        <fullName evidence="1">Uncharacterized protein</fullName>
    </submittedName>
</protein>
<dbReference type="KEGG" id="swi:Swit_2178"/>
<dbReference type="EMBL" id="CP000699">
    <property type="protein sequence ID" value="ABQ68537.1"/>
    <property type="molecule type" value="Genomic_DNA"/>
</dbReference>
<evidence type="ECO:0000313" key="2">
    <source>
        <dbReference type="Proteomes" id="UP000001989"/>
    </source>
</evidence>
<dbReference type="AlphaFoldDB" id="A0A9J9LCJ6"/>
<name>A0A9J9LCJ6_RHIWR</name>
<evidence type="ECO:0000313" key="1">
    <source>
        <dbReference type="EMBL" id="ABQ68537.1"/>
    </source>
</evidence>
<proteinExistence type="predicted"/>
<accession>A0A9J9LCJ6</accession>
<sequence>MPALPADIAAASREALTESWESAPIKARFPGARDEGTPPAEGFFDEPEDAQACVDQRGALLGVERRRFAVPVQAELWIDPTTGLPTYRLIDSDQRVDAPCLPARIELDLENEETTLELFG</sequence>
<dbReference type="Proteomes" id="UP000001989">
    <property type="component" value="Chromosome"/>
</dbReference>
<dbReference type="OrthoDB" id="7573291at2"/>
<gene>
    <name evidence="1" type="ordered locus">Swit_2178</name>
</gene>
<keyword evidence="2" id="KW-1185">Reference proteome</keyword>